<reference evidence="2 3" key="1">
    <citation type="submission" date="2024-06" db="EMBL/GenBank/DDBJ databases">
        <authorList>
            <person name="Pan Q."/>
            <person name="Wen M."/>
            <person name="Jouanno E."/>
            <person name="Zahm M."/>
            <person name="Klopp C."/>
            <person name="Cabau C."/>
            <person name="Louis A."/>
            <person name="Berthelot C."/>
            <person name="Parey E."/>
            <person name="Roest Crollius H."/>
            <person name="Montfort J."/>
            <person name="Robinson-Rechavi M."/>
            <person name="Bouchez O."/>
            <person name="Lampietro C."/>
            <person name="Lopez Roques C."/>
            <person name="Donnadieu C."/>
            <person name="Postlethwait J."/>
            <person name="Bobe J."/>
            <person name="Verreycken H."/>
            <person name="Guiguen Y."/>
        </authorList>
    </citation>
    <scope>NUCLEOTIDE SEQUENCE [LARGE SCALE GENOMIC DNA]</scope>
    <source>
        <strain evidence="2">Up_M1</strain>
        <tissue evidence="2">Testis</tissue>
    </source>
</reference>
<feature type="region of interest" description="Disordered" evidence="1">
    <location>
        <begin position="1"/>
        <end position="24"/>
    </location>
</feature>
<name>A0ABD0YA96_UMBPY</name>
<feature type="region of interest" description="Disordered" evidence="1">
    <location>
        <begin position="83"/>
        <end position="132"/>
    </location>
</feature>
<dbReference type="AlphaFoldDB" id="A0ABD0YA96"/>
<feature type="compositionally biased region" description="Basic and acidic residues" evidence="1">
    <location>
        <begin position="185"/>
        <end position="237"/>
    </location>
</feature>
<evidence type="ECO:0000313" key="3">
    <source>
        <dbReference type="Proteomes" id="UP001557470"/>
    </source>
</evidence>
<proteinExistence type="predicted"/>
<feature type="compositionally biased region" description="Basic and acidic residues" evidence="1">
    <location>
        <begin position="122"/>
        <end position="132"/>
    </location>
</feature>
<feature type="non-terminal residue" evidence="2">
    <location>
        <position position="237"/>
    </location>
</feature>
<evidence type="ECO:0000313" key="2">
    <source>
        <dbReference type="EMBL" id="KAL1023961.1"/>
    </source>
</evidence>
<feature type="compositionally biased region" description="Low complexity" evidence="1">
    <location>
        <begin position="13"/>
        <end position="24"/>
    </location>
</feature>
<dbReference type="EMBL" id="JAGEUA010000001">
    <property type="protein sequence ID" value="KAL1023961.1"/>
    <property type="molecule type" value="Genomic_DNA"/>
</dbReference>
<sequence>MMMMMSVNVANRNSPSLTPNSHSLSSSHIYDFPKQGLTTPPKCRKKYALTSIQSAMGLGAVAPPSSMNGNNPKLAKNGENALRKASEHHDQNQKTTTDQNTTTDRNSANEDRNTNNGNNTSKDLEHDSKTDSQPELYVNSDLHLKESVNIELYVNSDLHLKENVNIDPNDKDDLSLLTEKNNEEEEKKRREEDEEKKRREEDKEKKRREEDEEKKRREEEKEKKRREEEKRMEEEKR</sequence>
<organism evidence="2 3">
    <name type="scientific">Umbra pygmaea</name>
    <name type="common">Eastern mudminnow</name>
    <dbReference type="NCBI Taxonomy" id="75934"/>
    <lineage>
        <taxon>Eukaryota</taxon>
        <taxon>Metazoa</taxon>
        <taxon>Chordata</taxon>
        <taxon>Craniata</taxon>
        <taxon>Vertebrata</taxon>
        <taxon>Euteleostomi</taxon>
        <taxon>Actinopterygii</taxon>
        <taxon>Neopterygii</taxon>
        <taxon>Teleostei</taxon>
        <taxon>Protacanthopterygii</taxon>
        <taxon>Esociformes</taxon>
        <taxon>Umbridae</taxon>
        <taxon>Umbra</taxon>
    </lineage>
</organism>
<feature type="compositionally biased region" description="Basic and acidic residues" evidence="1">
    <location>
        <begin position="163"/>
        <end position="174"/>
    </location>
</feature>
<feature type="compositionally biased region" description="Basic and acidic residues" evidence="1">
    <location>
        <begin position="83"/>
        <end position="92"/>
    </location>
</feature>
<comment type="caution">
    <text evidence="2">The sequence shown here is derived from an EMBL/GenBank/DDBJ whole genome shotgun (WGS) entry which is preliminary data.</text>
</comment>
<gene>
    <name evidence="2" type="ORF">UPYG_G00049590</name>
</gene>
<feature type="compositionally biased region" description="Low complexity" evidence="1">
    <location>
        <begin position="93"/>
        <end position="106"/>
    </location>
</feature>
<dbReference type="Proteomes" id="UP001557470">
    <property type="component" value="Unassembled WGS sequence"/>
</dbReference>
<evidence type="ECO:0000256" key="1">
    <source>
        <dbReference type="SAM" id="MobiDB-lite"/>
    </source>
</evidence>
<feature type="region of interest" description="Disordered" evidence="1">
    <location>
        <begin position="163"/>
        <end position="237"/>
    </location>
</feature>
<keyword evidence="3" id="KW-1185">Reference proteome</keyword>
<accession>A0ABD0YA96</accession>
<protein>
    <submittedName>
        <fullName evidence="2">Uncharacterized protein</fullName>
    </submittedName>
</protein>